<protein>
    <submittedName>
        <fullName evidence="5">Uncharacterized protein LOC113466887</fullName>
    </submittedName>
</protein>
<dbReference type="RefSeq" id="XP_026678450.1">
    <property type="nucleotide sequence ID" value="XM_026822649.1"/>
</dbReference>
<feature type="compositionally biased region" description="Basic and acidic residues" evidence="1">
    <location>
        <begin position="562"/>
        <end position="573"/>
    </location>
</feature>
<dbReference type="KEGG" id="dci:113466887"/>
<feature type="region of interest" description="Disordered" evidence="1">
    <location>
        <begin position="86"/>
        <end position="112"/>
    </location>
</feature>
<feature type="chain" id="PRO_5018242774" evidence="3">
    <location>
        <begin position="20"/>
        <end position="757"/>
    </location>
</feature>
<feature type="signal peptide" evidence="3">
    <location>
        <begin position="1"/>
        <end position="19"/>
    </location>
</feature>
<keyword evidence="3" id="KW-0732">Signal</keyword>
<reference evidence="5" key="1">
    <citation type="submission" date="2025-08" db="UniProtKB">
        <authorList>
            <consortium name="RefSeq"/>
        </authorList>
    </citation>
    <scope>IDENTIFICATION</scope>
</reference>
<evidence type="ECO:0000256" key="1">
    <source>
        <dbReference type="SAM" id="MobiDB-lite"/>
    </source>
</evidence>
<evidence type="ECO:0000313" key="5">
    <source>
        <dbReference type="RefSeq" id="XP_026678450.1"/>
    </source>
</evidence>
<dbReference type="Proteomes" id="UP000079169">
    <property type="component" value="Unplaced"/>
</dbReference>
<keyword evidence="2" id="KW-0812">Transmembrane</keyword>
<evidence type="ECO:0000256" key="2">
    <source>
        <dbReference type="SAM" id="Phobius"/>
    </source>
</evidence>
<feature type="region of interest" description="Disordered" evidence="1">
    <location>
        <begin position="562"/>
        <end position="592"/>
    </location>
</feature>
<organism evidence="4 5">
    <name type="scientific">Diaphorina citri</name>
    <name type="common">Asian citrus psyllid</name>
    <dbReference type="NCBI Taxonomy" id="121845"/>
    <lineage>
        <taxon>Eukaryota</taxon>
        <taxon>Metazoa</taxon>
        <taxon>Ecdysozoa</taxon>
        <taxon>Arthropoda</taxon>
        <taxon>Hexapoda</taxon>
        <taxon>Insecta</taxon>
        <taxon>Pterygota</taxon>
        <taxon>Neoptera</taxon>
        <taxon>Paraneoptera</taxon>
        <taxon>Hemiptera</taxon>
        <taxon>Sternorrhyncha</taxon>
        <taxon>Psylloidea</taxon>
        <taxon>Psyllidae</taxon>
        <taxon>Diaphorininae</taxon>
        <taxon>Diaphorina</taxon>
    </lineage>
</organism>
<feature type="region of interest" description="Disordered" evidence="1">
    <location>
        <begin position="701"/>
        <end position="757"/>
    </location>
</feature>
<feature type="compositionally biased region" description="Basic and acidic residues" evidence="1">
    <location>
        <begin position="86"/>
        <end position="104"/>
    </location>
</feature>
<proteinExistence type="predicted"/>
<feature type="compositionally biased region" description="Basic residues" evidence="1">
    <location>
        <begin position="718"/>
        <end position="731"/>
    </location>
</feature>
<evidence type="ECO:0000256" key="3">
    <source>
        <dbReference type="SAM" id="SignalP"/>
    </source>
</evidence>
<name>A0A3Q0IVP9_DIACI</name>
<dbReference type="GeneID" id="113466887"/>
<evidence type="ECO:0000313" key="4">
    <source>
        <dbReference type="Proteomes" id="UP000079169"/>
    </source>
</evidence>
<feature type="compositionally biased region" description="Basic and acidic residues" evidence="1">
    <location>
        <begin position="745"/>
        <end position="757"/>
    </location>
</feature>
<feature type="transmembrane region" description="Helical" evidence="2">
    <location>
        <begin position="503"/>
        <end position="522"/>
    </location>
</feature>
<feature type="compositionally biased region" description="Basic and acidic residues" evidence="1">
    <location>
        <begin position="708"/>
        <end position="717"/>
    </location>
</feature>
<keyword evidence="4" id="KW-1185">Reference proteome</keyword>
<keyword evidence="2" id="KW-1133">Transmembrane helix</keyword>
<sequence length="757" mass="87528">MLIKLLALTIVLLIAQVQISCMSLHGKSKLNGITNHCVHIEKKTSLNEFRAILSTQSPSSVKPNRTHVEPKHKNGCAKHVKASFRKHEPNKTHVDQTKRNKSPDSIKLNKTHNPRTIHHNRTKHRKLIAQYWVRSKPWMKLTKNIEKLKHLSHKRNHTRRTMIKHSSHKQFLQPNNHTREKTKVKVDLMKPLPRNTTTLRMPSDSLHIKKGDSLEELNNDMDNNDGEVYEDFAEVNTEILPPEASNYDHVTWAMSKHELGYKHEMPYPDLYKINKPVEYETYDGIGEVHRTSNKMQEKLKQKEIEQLDTNKTKSTAKVQNELGHSPLDHILTKTGHRLLDQILQSDHLNTKTNHSILENLGTKTNHSLDSLPTKEIFTKPARKAVNTKDLNLLRLNLSDIVRIETKISVKKNLANKSRNGIAIPSPTQKYVITNVKVEKADVIEHLDDMVKQSMNKVMLMDKSILDEYLAKKAVEPVSTEPETTTPCYTKKLNSYIKKTWRSLIYLIMLILLLALCCMYICVWRKLQGKPCQPNAEKLVHWKNAETRTSSTVMYKTFDHLAGDQHRGSNKDKCPSQPQPKCKGRQDESPTPQYKKVEVSSTECARSVSPRTRQLFNEFKKYEGSLFRDFSDAFNYRRVKFQDMCKQRAAAVAAVCKPDDEKQALLNKMDKEEECNEKMLDMYNYTQSNCTRPKSSVRFKIPKAKSKKDKIQIRSCEKKSKKKQKKKLKKNSGRSMVEPEACDNTDSSHAEYEHMHGR</sequence>
<dbReference type="PaxDb" id="121845-A0A3Q0IVP9"/>
<accession>A0A3Q0IVP9</accession>
<dbReference type="AlphaFoldDB" id="A0A3Q0IVP9"/>
<gene>
    <name evidence="5" type="primary">LOC113466887</name>
</gene>
<keyword evidence="2" id="KW-0472">Membrane</keyword>